<accession>A0A7J7LIU4</accession>
<dbReference type="Proteomes" id="UP000541444">
    <property type="component" value="Unassembled WGS sequence"/>
</dbReference>
<name>A0A7J7LIU4_9MAGN</name>
<evidence type="ECO:0000313" key="1">
    <source>
        <dbReference type="EMBL" id="KAF6142557.1"/>
    </source>
</evidence>
<protein>
    <submittedName>
        <fullName evidence="1">Uncharacterized protein</fullName>
    </submittedName>
</protein>
<reference evidence="1 2" key="1">
    <citation type="journal article" date="2020" name="IScience">
        <title>Genome Sequencing of the Endangered Kingdonia uniflora (Circaeasteraceae, Ranunculales) Reveals Potential Mechanisms of Evolutionary Specialization.</title>
        <authorList>
            <person name="Sun Y."/>
            <person name="Deng T."/>
            <person name="Zhang A."/>
            <person name="Moore M.J."/>
            <person name="Landis J.B."/>
            <person name="Lin N."/>
            <person name="Zhang H."/>
            <person name="Zhang X."/>
            <person name="Huang J."/>
            <person name="Zhang X."/>
            <person name="Sun H."/>
            <person name="Wang H."/>
        </authorList>
    </citation>
    <scope>NUCLEOTIDE SEQUENCE [LARGE SCALE GENOMIC DNA]</scope>
    <source>
        <strain evidence="1">TB1705</strain>
        <tissue evidence="1">Leaf</tissue>
    </source>
</reference>
<evidence type="ECO:0000313" key="2">
    <source>
        <dbReference type="Proteomes" id="UP000541444"/>
    </source>
</evidence>
<comment type="caution">
    <text evidence="1">The sequence shown here is derived from an EMBL/GenBank/DDBJ whole genome shotgun (WGS) entry which is preliminary data.</text>
</comment>
<gene>
    <name evidence="1" type="ORF">GIB67_039521</name>
</gene>
<keyword evidence="2" id="KW-1185">Reference proteome</keyword>
<proteinExistence type="predicted"/>
<dbReference type="EMBL" id="JACGCM010002254">
    <property type="protein sequence ID" value="KAF6142557.1"/>
    <property type="molecule type" value="Genomic_DNA"/>
</dbReference>
<dbReference type="AlphaFoldDB" id="A0A7J7LIU4"/>
<organism evidence="1 2">
    <name type="scientific">Kingdonia uniflora</name>
    <dbReference type="NCBI Taxonomy" id="39325"/>
    <lineage>
        <taxon>Eukaryota</taxon>
        <taxon>Viridiplantae</taxon>
        <taxon>Streptophyta</taxon>
        <taxon>Embryophyta</taxon>
        <taxon>Tracheophyta</taxon>
        <taxon>Spermatophyta</taxon>
        <taxon>Magnoliopsida</taxon>
        <taxon>Ranunculales</taxon>
        <taxon>Circaeasteraceae</taxon>
        <taxon>Kingdonia</taxon>
    </lineage>
</organism>
<sequence length="73" mass="8665">MSYTYREEAEKSQVRLMPWAMDHCESKKFVADSLTCRVRTSRHHFQMTSYGKTDSVNIKDGTCSYRCMRSQSW</sequence>